<dbReference type="EMBL" id="FX115894">
    <property type="protein sequence ID" value="BAJ77997.1"/>
    <property type="molecule type" value="mRNA"/>
</dbReference>
<proteinExistence type="evidence at transcript level"/>
<reference evidence="1" key="1">
    <citation type="submission" date="2011-02" db="EMBL/GenBank/DDBJ databases">
        <title>Construction and analysis of full-length cDNA library of Cryptosporidium parvum.</title>
        <authorList>
            <person name="Yamagishi J."/>
            <person name="Wakaguri H."/>
            <person name="Sugano S."/>
            <person name="Kawano S."/>
            <person name="Fujisaki K."/>
            <person name="Sugimoto C."/>
            <person name="Watanabe J."/>
            <person name="Suzuki Y."/>
            <person name="Kimata I."/>
            <person name="Xuan X."/>
        </authorList>
    </citation>
    <scope>NUCLEOTIDE SEQUENCE</scope>
    <source>
        <strain evidence="1">HNJ-1</strain>
    </source>
</reference>
<protein>
    <submittedName>
        <fullName evidence="1">Uncharacterized protein</fullName>
    </submittedName>
</protein>
<sequence length="32" mass="3731">MVSLTSNSIIKNNNLVIAREKSRRLSEFLLFH</sequence>
<dbReference type="AlphaFoldDB" id="F0X5X6"/>
<accession>F0X5X6</accession>
<organism evidence="1">
    <name type="scientific">Cryptosporidium parvum</name>
    <dbReference type="NCBI Taxonomy" id="5807"/>
    <lineage>
        <taxon>Eukaryota</taxon>
        <taxon>Sar</taxon>
        <taxon>Alveolata</taxon>
        <taxon>Apicomplexa</taxon>
        <taxon>Conoidasida</taxon>
        <taxon>Coccidia</taxon>
        <taxon>Eucoccidiorida</taxon>
        <taxon>Eimeriorina</taxon>
        <taxon>Cryptosporidiidae</taxon>
        <taxon>Cryptosporidium</taxon>
    </lineage>
</organism>
<evidence type="ECO:0000313" key="1">
    <source>
        <dbReference type="EMBL" id="BAJ77997.1"/>
    </source>
</evidence>
<name>F0X5X6_CRYPV</name>